<keyword evidence="4" id="KW-1185">Reference proteome</keyword>
<dbReference type="PANTHER" id="PTHR31862">
    <property type="entry name" value="UPF0261 DOMAIN PROTEIN (AFU_ORTHOLOGUE AFUA_1G10120)"/>
    <property type="match status" value="1"/>
</dbReference>
<dbReference type="Pfam" id="PF23189">
    <property type="entry name" value="UPF0261_C"/>
    <property type="match status" value="1"/>
</dbReference>
<evidence type="ECO:0000259" key="2">
    <source>
        <dbReference type="Pfam" id="PF23189"/>
    </source>
</evidence>
<dbReference type="InterPro" id="IPR056778">
    <property type="entry name" value="UPF0261_C"/>
</dbReference>
<dbReference type="AlphaFoldDB" id="A0A2T0X2A9"/>
<evidence type="ECO:0000259" key="1">
    <source>
        <dbReference type="Pfam" id="PF06792"/>
    </source>
</evidence>
<dbReference type="Gene3D" id="3.40.50.12020">
    <property type="entry name" value="Uncharacterised protein family UPF0261, NN domain"/>
    <property type="match status" value="1"/>
</dbReference>
<dbReference type="Proteomes" id="UP000238801">
    <property type="component" value="Unassembled WGS sequence"/>
</dbReference>
<dbReference type="Pfam" id="PF06792">
    <property type="entry name" value="UPF0261"/>
    <property type="match status" value="1"/>
</dbReference>
<dbReference type="InterPro" id="IPR051353">
    <property type="entry name" value="Tobamovirus_resist_UPF0261"/>
</dbReference>
<accession>A0A2T0X2A9</accession>
<dbReference type="OrthoDB" id="9776369at2"/>
<evidence type="ECO:0000313" key="3">
    <source>
        <dbReference type="EMBL" id="PRY93093.1"/>
    </source>
</evidence>
<dbReference type="InterPro" id="IPR044122">
    <property type="entry name" value="UPF0261_N"/>
</dbReference>
<feature type="domain" description="UPF0261" evidence="2">
    <location>
        <begin position="164"/>
        <end position="375"/>
    </location>
</feature>
<name>A0A2T0X2A9_9RHOB</name>
<feature type="domain" description="UPF0261" evidence="1">
    <location>
        <begin position="53"/>
        <end position="152"/>
    </location>
</feature>
<dbReference type="PANTHER" id="PTHR31862:SF1">
    <property type="entry name" value="UPF0261 DOMAIN PROTEIN (AFU_ORTHOLOGUE AFUA_1G10120)"/>
    <property type="match status" value="1"/>
</dbReference>
<comment type="caution">
    <text evidence="3">The sequence shown here is derived from an EMBL/GenBank/DDBJ whole genome shotgun (WGS) entry which is preliminary data.</text>
</comment>
<reference evidence="3 4" key="1">
    <citation type="submission" date="2018-03" db="EMBL/GenBank/DDBJ databases">
        <title>Genomic Encyclopedia of Archaeal and Bacterial Type Strains, Phase II (KMG-II): from individual species to whole genera.</title>
        <authorList>
            <person name="Goeker M."/>
        </authorList>
    </citation>
    <scope>NUCLEOTIDE SEQUENCE [LARGE SCALE GENOMIC DNA]</scope>
    <source>
        <strain evidence="3 4">DSM 29318</strain>
    </source>
</reference>
<dbReference type="Gene3D" id="3.40.50.12030">
    <property type="entry name" value="Uncharacterised protein family UPF0261, NC domain"/>
    <property type="match status" value="1"/>
</dbReference>
<dbReference type="EMBL" id="PVTT01000002">
    <property type="protein sequence ID" value="PRY93093.1"/>
    <property type="molecule type" value="Genomic_DNA"/>
</dbReference>
<protein>
    <submittedName>
        <fullName evidence="3">Uncharacterized protein (UPF0261 family)</fullName>
    </submittedName>
</protein>
<evidence type="ECO:0000313" key="4">
    <source>
        <dbReference type="Proteomes" id="UP000238801"/>
    </source>
</evidence>
<dbReference type="RefSeq" id="WP_106160720.1">
    <property type="nucleotide sequence ID" value="NZ_PVTT01000002.1"/>
</dbReference>
<organism evidence="3 4">
    <name type="scientific">Hasllibacter halocynthiae</name>
    <dbReference type="NCBI Taxonomy" id="595589"/>
    <lineage>
        <taxon>Bacteria</taxon>
        <taxon>Pseudomonadati</taxon>
        <taxon>Pseudomonadota</taxon>
        <taxon>Alphaproteobacteria</taxon>
        <taxon>Rhodobacterales</taxon>
        <taxon>Roseobacteraceae</taxon>
        <taxon>Hasllibacter</taxon>
    </lineage>
</organism>
<gene>
    <name evidence="3" type="ORF">BCF33_1959</name>
</gene>
<dbReference type="CDD" id="cd15488">
    <property type="entry name" value="Tm-1-like"/>
    <property type="match status" value="1"/>
</dbReference>
<proteinExistence type="predicted"/>
<sequence>MSVLLLATYDTKAEEAAYLMGALMALGVAAERCDISLHSEGEHWEAARKLSGMEAAAARALDHVAFAPQQGRRMVVAIGGGTGGQIALRVMRALPIEMPKVMVSTLPFDPRYELADNAIVLVPTMADLTGLNATVRQALDRAAAIVGGLYHATLPTGRVAVAPSTGITALGVTGPGVDALSRRLKREGREATVFHANGFGGAAFARWCAAGAFDSVVDYTPHELTRLYVAGVHTDMPTRFTAYRDLPRVVLPGGANFIGMGEPHLMPDAYRLRPHYRHSPLFTHVQCTPEEAARCAAILGAALSEGRGPARVLLPMRGFSAEDREGCAIPSPALREAFAAALEGALPDHVPVRRMDAHINDPAAAEAAAAALAEVRAEATAKEHA</sequence>